<sequence>MLRAFVRRDLAKLPTAHKLRPGFEMDWLATKLAFNLFPGQRKKGNEEKNDKKKTASSSWLLGPVSGNDEENEVREARGWIIKPIIQTAQHALDPMTLPLSTSHLAMKLRKGIADLAPWPRPLHAEARAVASAIETTLNFCLLESRLGFSFSSNHRSSLGLGSGDGSNGGNGGGDDGVLIWHVETFCQGNIYFFAHRDQLGQWRVSETEIEAAISLWNYGVHVSTPKIHMQPLLTVGLDDRSQPKLGPTPGRVLRLLAYSIFDFEDLLELREHLIDELKTKDSEAVGYAVAVSAISGPTLACESGIDLAQNHFPGPKLGRSMDGNMGAVVELVNSGADVNASDSLRNTALHWAAFLGYEDIVDNLLPLTNPVLRTAGGRTALHHVALSGKMTDARLQTMLDKGYDTVLEVVPHLEGAGRTRHLA</sequence>
<evidence type="ECO:0000313" key="2">
    <source>
        <dbReference type="EMBL" id="KAK0704510.1"/>
    </source>
</evidence>
<accession>A0AA40DIJ9</accession>
<evidence type="ECO:0000313" key="3">
    <source>
        <dbReference type="Proteomes" id="UP001172102"/>
    </source>
</evidence>
<dbReference type="EMBL" id="JAUKUA010000007">
    <property type="protein sequence ID" value="KAK0704510.1"/>
    <property type="molecule type" value="Genomic_DNA"/>
</dbReference>
<comment type="caution">
    <text evidence="2">The sequence shown here is derived from an EMBL/GenBank/DDBJ whole genome shotgun (WGS) entry which is preliminary data.</text>
</comment>
<dbReference type="Pfam" id="PF12796">
    <property type="entry name" value="Ank_2"/>
    <property type="match status" value="1"/>
</dbReference>
<keyword evidence="3" id="KW-1185">Reference proteome</keyword>
<evidence type="ECO:0008006" key="4">
    <source>
        <dbReference type="Google" id="ProtNLM"/>
    </source>
</evidence>
<feature type="region of interest" description="Disordered" evidence="1">
    <location>
        <begin position="40"/>
        <end position="67"/>
    </location>
</feature>
<dbReference type="InterPro" id="IPR002110">
    <property type="entry name" value="Ankyrin_rpt"/>
</dbReference>
<dbReference type="Proteomes" id="UP001172102">
    <property type="component" value="Unassembled WGS sequence"/>
</dbReference>
<organism evidence="2 3">
    <name type="scientific">Lasiosphaeris hirsuta</name>
    <dbReference type="NCBI Taxonomy" id="260670"/>
    <lineage>
        <taxon>Eukaryota</taxon>
        <taxon>Fungi</taxon>
        <taxon>Dikarya</taxon>
        <taxon>Ascomycota</taxon>
        <taxon>Pezizomycotina</taxon>
        <taxon>Sordariomycetes</taxon>
        <taxon>Sordariomycetidae</taxon>
        <taxon>Sordariales</taxon>
        <taxon>Lasiosphaeriaceae</taxon>
        <taxon>Lasiosphaeris</taxon>
    </lineage>
</organism>
<dbReference type="SUPFAM" id="SSF48403">
    <property type="entry name" value="Ankyrin repeat"/>
    <property type="match status" value="1"/>
</dbReference>
<gene>
    <name evidence="2" type="ORF">B0H67DRAFT_648938</name>
</gene>
<proteinExistence type="predicted"/>
<dbReference type="Gene3D" id="1.25.40.20">
    <property type="entry name" value="Ankyrin repeat-containing domain"/>
    <property type="match status" value="1"/>
</dbReference>
<evidence type="ECO:0000256" key="1">
    <source>
        <dbReference type="SAM" id="MobiDB-lite"/>
    </source>
</evidence>
<reference evidence="2" key="1">
    <citation type="submission" date="2023-06" db="EMBL/GenBank/DDBJ databases">
        <title>Genome-scale phylogeny and comparative genomics of the fungal order Sordariales.</title>
        <authorList>
            <consortium name="Lawrence Berkeley National Laboratory"/>
            <person name="Hensen N."/>
            <person name="Bonometti L."/>
            <person name="Westerberg I."/>
            <person name="Brannstrom I.O."/>
            <person name="Guillou S."/>
            <person name="Cros-Aarteil S."/>
            <person name="Calhoun S."/>
            <person name="Haridas S."/>
            <person name="Kuo A."/>
            <person name="Mondo S."/>
            <person name="Pangilinan J."/>
            <person name="Riley R."/>
            <person name="Labutti K."/>
            <person name="Andreopoulos B."/>
            <person name="Lipzen A."/>
            <person name="Chen C."/>
            <person name="Yanf M."/>
            <person name="Daum C."/>
            <person name="Ng V."/>
            <person name="Clum A."/>
            <person name="Steindorff A."/>
            <person name="Ohm R."/>
            <person name="Martin F."/>
            <person name="Silar P."/>
            <person name="Natvig D."/>
            <person name="Lalanne C."/>
            <person name="Gautier V."/>
            <person name="Ament-Velasquez S.L."/>
            <person name="Kruys A."/>
            <person name="Hutchinson M.I."/>
            <person name="Powell A.J."/>
            <person name="Barry K."/>
            <person name="Miller A.N."/>
            <person name="Grigoriev I.V."/>
            <person name="Debuchy R."/>
            <person name="Gladieux P."/>
            <person name="Thoren M.H."/>
            <person name="Johannesson H."/>
        </authorList>
    </citation>
    <scope>NUCLEOTIDE SEQUENCE</scope>
    <source>
        <strain evidence="2">SMH4607-1</strain>
    </source>
</reference>
<feature type="compositionally biased region" description="Basic and acidic residues" evidence="1">
    <location>
        <begin position="43"/>
        <end position="53"/>
    </location>
</feature>
<dbReference type="InterPro" id="IPR036770">
    <property type="entry name" value="Ankyrin_rpt-contain_sf"/>
</dbReference>
<name>A0AA40DIJ9_9PEZI</name>
<dbReference type="AlphaFoldDB" id="A0AA40DIJ9"/>
<protein>
    <recommendedName>
        <fullName evidence="4">Ankyrin repeat protein</fullName>
    </recommendedName>
</protein>